<reference evidence="1 2" key="1">
    <citation type="submission" date="2020-09" db="EMBL/GenBank/DDBJ databases">
        <title>De no assembly of potato wild relative species, Solanum commersonii.</title>
        <authorList>
            <person name="Cho K."/>
        </authorList>
    </citation>
    <scope>NUCLEOTIDE SEQUENCE [LARGE SCALE GENOMIC DNA]</scope>
    <source>
        <strain evidence="1">LZ3.2</strain>
        <tissue evidence="1">Leaf</tissue>
    </source>
</reference>
<organism evidence="1 2">
    <name type="scientific">Solanum commersonii</name>
    <name type="common">Commerson's wild potato</name>
    <name type="synonym">Commerson's nightshade</name>
    <dbReference type="NCBI Taxonomy" id="4109"/>
    <lineage>
        <taxon>Eukaryota</taxon>
        <taxon>Viridiplantae</taxon>
        <taxon>Streptophyta</taxon>
        <taxon>Embryophyta</taxon>
        <taxon>Tracheophyta</taxon>
        <taxon>Spermatophyta</taxon>
        <taxon>Magnoliopsida</taxon>
        <taxon>eudicotyledons</taxon>
        <taxon>Gunneridae</taxon>
        <taxon>Pentapetalae</taxon>
        <taxon>asterids</taxon>
        <taxon>lamiids</taxon>
        <taxon>Solanales</taxon>
        <taxon>Solanaceae</taxon>
        <taxon>Solanoideae</taxon>
        <taxon>Solaneae</taxon>
        <taxon>Solanum</taxon>
    </lineage>
</organism>
<gene>
    <name evidence="1" type="ORF">H5410_043667</name>
</gene>
<dbReference type="EMBL" id="JACXVP010000008">
    <property type="protein sequence ID" value="KAG5593153.1"/>
    <property type="molecule type" value="Genomic_DNA"/>
</dbReference>
<proteinExistence type="predicted"/>
<name>A0A9J5XY72_SOLCO</name>
<evidence type="ECO:0000313" key="1">
    <source>
        <dbReference type="EMBL" id="KAG5593153.1"/>
    </source>
</evidence>
<keyword evidence="2" id="KW-1185">Reference proteome</keyword>
<evidence type="ECO:0000313" key="2">
    <source>
        <dbReference type="Proteomes" id="UP000824120"/>
    </source>
</evidence>
<comment type="caution">
    <text evidence="1">The sequence shown here is derived from an EMBL/GenBank/DDBJ whole genome shotgun (WGS) entry which is preliminary data.</text>
</comment>
<accession>A0A9J5XY72</accession>
<protein>
    <submittedName>
        <fullName evidence="1">Uncharacterized protein</fullName>
    </submittedName>
</protein>
<dbReference type="AlphaFoldDB" id="A0A9J5XY72"/>
<sequence length="109" mass="12902">MELPNALDKPVWKFHNKCEFIVKLCYWRRNASQLQIRNWPWKIIWKVKNLRLPIGELEDGIFYKFVWLVNFQKVHIGVGDDSKIQSEFNNNRSRKDGGNGDMIAAKLVV</sequence>
<dbReference type="Proteomes" id="UP000824120">
    <property type="component" value="Chromosome 8"/>
</dbReference>